<gene>
    <name evidence="9" type="ORF">HNR65_002659</name>
</gene>
<keyword evidence="10" id="KW-1185">Reference proteome</keyword>
<reference evidence="9 10" key="1">
    <citation type="submission" date="2020-07" db="EMBL/GenBank/DDBJ databases">
        <title>Genomic Encyclopedia of Type Strains, Phase IV (KMG-IV): sequencing the most valuable type-strain genomes for metagenomic binning, comparative biology and taxonomic classification.</title>
        <authorList>
            <person name="Goeker M."/>
        </authorList>
    </citation>
    <scope>NUCLEOTIDE SEQUENCE [LARGE SCALE GENOMIC DNA]</scope>
    <source>
        <strain evidence="9 10">DSM 17721</strain>
    </source>
</reference>
<evidence type="ECO:0000256" key="6">
    <source>
        <dbReference type="PIRSR" id="PIRSR000376-1"/>
    </source>
</evidence>
<sequence>MALTGIQIFKLLPQTNCKECGAPTCLAFAMNLASGKAELDACPYVSDEAREQLAEASAPPILPVQIGKGVRARTVGGETVQYRHEKTFFNPTALAGKIKSDMDDKELDQKLKVWNAFQFERVGFTLRPELVALEDANGDADAFAAKAKKIAENSEFNLILMSENLDVMKAAVEVCKFKNPLIYAATKDNFDDFSALAKENDLPLTIKADSVEGLMEMTDKLRDEGFKKIVIDSGSRDVKKAYEDQVNIRRAALKKSNRSVGYPTIVFPCEMASNLDMETLLASMFIAKYGAICVMSDFASESLFALLLERLNIFTDPQRPMTVVEDIYPIGNPDENSPVLITTNFALTYFIVSGEIEGSKVPAWLLVKDTEGLSVLTAWAAGKFAGDDVGMFVKKCGIADKVKNKELIIPGYAASITGEIEEELPDWTVTVGPREAPHLPAFLKQRQ</sequence>
<dbReference type="Pfam" id="PF04060">
    <property type="entry name" value="FeS"/>
    <property type="match status" value="1"/>
</dbReference>
<comment type="caution">
    <text evidence="9">The sequence shown here is derived from an EMBL/GenBank/DDBJ whole genome shotgun (WGS) entry which is preliminary data.</text>
</comment>
<feature type="binding site" evidence="6">
    <location>
        <position position="348"/>
    </location>
    <ligand>
        <name>5-methoxybenzimidazolylcob(I)amide</name>
        <dbReference type="ChEBI" id="CHEBI:157765"/>
    </ligand>
</feature>
<feature type="binding site" evidence="7">
    <location>
        <position position="17"/>
    </location>
    <ligand>
        <name>[4Fe-4S] cluster</name>
        <dbReference type="ChEBI" id="CHEBI:49883"/>
    </ligand>
</feature>
<keyword evidence="5" id="KW-0170">Cobalt</keyword>
<feature type="binding site" evidence="7">
    <location>
        <position position="20"/>
    </location>
    <ligand>
        <name>[4Fe-4S] cluster</name>
        <dbReference type="ChEBI" id="CHEBI:49883"/>
    </ligand>
</feature>
<name>A0A7W0HLH1_9BACT</name>
<dbReference type="Proteomes" id="UP000525298">
    <property type="component" value="Unassembled WGS sequence"/>
</dbReference>
<feature type="binding site" evidence="6">
    <location>
        <position position="342"/>
    </location>
    <ligand>
        <name>5-methoxybenzimidazolylcob(I)amide</name>
        <dbReference type="ChEBI" id="CHEBI:157765"/>
    </ligand>
</feature>
<dbReference type="PANTHER" id="PTHR36214">
    <property type="match status" value="1"/>
</dbReference>
<feature type="domain" description="4Fe-4S" evidence="8">
    <location>
        <begin position="1"/>
        <end position="59"/>
    </location>
</feature>
<proteinExistence type="predicted"/>
<evidence type="ECO:0000313" key="9">
    <source>
        <dbReference type="EMBL" id="MBA2882317.1"/>
    </source>
</evidence>
<dbReference type="Gene3D" id="3.40.50.11600">
    <property type="match status" value="1"/>
</dbReference>
<evidence type="ECO:0000256" key="2">
    <source>
        <dbReference type="ARBA" id="ARBA00022723"/>
    </source>
</evidence>
<dbReference type="PIRSF" id="PIRSF000376">
    <property type="entry name" value="AcCoA_decarb_gamma"/>
    <property type="match status" value="1"/>
</dbReference>
<dbReference type="InterPro" id="IPR016041">
    <property type="entry name" value="Ac-CoA_synth_d_su_TIM-brl"/>
</dbReference>
<dbReference type="GO" id="GO:0051539">
    <property type="term" value="F:4 iron, 4 sulfur cluster binding"/>
    <property type="evidence" value="ECO:0007669"/>
    <property type="project" value="UniProtKB-KW"/>
</dbReference>
<evidence type="ECO:0000259" key="8">
    <source>
        <dbReference type="PROSITE" id="PS51656"/>
    </source>
</evidence>
<feature type="binding site" evidence="6">
    <location>
        <begin position="372"/>
        <end position="375"/>
    </location>
    <ligand>
        <name>5-methoxybenzimidazolylcob(I)amide</name>
        <dbReference type="ChEBI" id="CHEBI:157765"/>
    </ligand>
</feature>
<dbReference type="EMBL" id="JACDUS010000008">
    <property type="protein sequence ID" value="MBA2882317.1"/>
    <property type="molecule type" value="Genomic_DNA"/>
</dbReference>
<dbReference type="Pfam" id="PF03599">
    <property type="entry name" value="CdhD"/>
    <property type="match status" value="1"/>
</dbReference>
<dbReference type="Gene3D" id="3.20.20.20">
    <property type="entry name" value="Dihydropteroate synthase-like"/>
    <property type="match status" value="1"/>
</dbReference>
<dbReference type="SUPFAM" id="SSF51717">
    <property type="entry name" value="Dihydropteroate synthetase-like"/>
    <property type="match status" value="1"/>
</dbReference>
<organism evidence="9 10">
    <name type="scientific">Desulfosalsimonas propionicica</name>
    <dbReference type="NCBI Taxonomy" id="332175"/>
    <lineage>
        <taxon>Bacteria</taxon>
        <taxon>Pseudomonadati</taxon>
        <taxon>Thermodesulfobacteriota</taxon>
        <taxon>Desulfobacteria</taxon>
        <taxon>Desulfobacterales</taxon>
        <taxon>Desulfosalsimonadaceae</taxon>
        <taxon>Desulfosalsimonas</taxon>
    </lineage>
</organism>
<dbReference type="GO" id="GO:0005506">
    <property type="term" value="F:iron ion binding"/>
    <property type="evidence" value="ECO:0007669"/>
    <property type="project" value="InterPro"/>
</dbReference>
<accession>A0A7W0HLH1</accession>
<dbReference type="AlphaFoldDB" id="A0A7W0HLH1"/>
<dbReference type="PROSITE" id="PS51656">
    <property type="entry name" value="4FE4S"/>
    <property type="match status" value="1"/>
</dbReference>
<feature type="binding site" evidence="7">
    <location>
        <position position="25"/>
    </location>
    <ligand>
        <name>[4Fe-4S] cluster</name>
        <dbReference type="ChEBI" id="CHEBI:49883"/>
    </ligand>
</feature>
<keyword evidence="2 7" id="KW-0479">Metal-binding</keyword>
<keyword evidence="4 7" id="KW-0411">Iron-sulfur</keyword>
<evidence type="ECO:0000313" key="10">
    <source>
        <dbReference type="Proteomes" id="UP000525298"/>
    </source>
</evidence>
<dbReference type="PANTHER" id="PTHR36214:SF3">
    <property type="entry name" value="ACETYL-COA DECARBONYLASE_SYNTHASE COMPLEX SUBUNIT GAMMA"/>
    <property type="match status" value="1"/>
</dbReference>
<keyword evidence="9" id="KW-0808">Transferase</keyword>
<evidence type="ECO:0000256" key="5">
    <source>
        <dbReference type="ARBA" id="ARBA00023285"/>
    </source>
</evidence>
<dbReference type="GO" id="GO:0032259">
    <property type="term" value="P:methylation"/>
    <property type="evidence" value="ECO:0007669"/>
    <property type="project" value="UniProtKB-KW"/>
</dbReference>
<dbReference type="RefSeq" id="WP_181551955.1">
    <property type="nucleotide sequence ID" value="NZ_JACDUS010000008.1"/>
</dbReference>
<keyword evidence="1 7" id="KW-0004">4Fe-4S</keyword>
<feature type="binding site" evidence="7">
    <location>
        <position position="42"/>
    </location>
    <ligand>
        <name>[4Fe-4S] cluster</name>
        <dbReference type="ChEBI" id="CHEBI:49883"/>
    </ligand>
</feature>
<dbReference type="InterPro" id="IPR011005">
    <property type="entry name" value="Dihydropteroate_synth-like_sf"/>
</dbReference>
<dbReference type="GO" id="GO:0046356">
    <property type="term" value="P:acetyl-CoA catabolic process"/>
    <property type="evidence" value="ECO:0007669"/>
    <property type="project" value="InterPro"/>
</dbReference>
<feature type="binding site" evidence="6">
    <location>
        <position position="436"/>
    </location>
    <ligand>
        <name>5-methoxybenzimidazolylcob(I)amide</name>
        <dbReference type="ChEBI" id="CHEBI:157765"/>
    </ligand>
</feature>
<dbReference type="InterPro" id="IPR051069">
    <property type="entry name" value="ACDS_complex_subunit"/>
</dbReference>
<dbReference type="GO" id="GO:0008168">
    <property type="term" value="F:methyltransferase activity"/>
    <property type="evidence" value="ECO:0007669"/>
    <property type="project" value="UniProtKB-KW"/>
</dbReference>
<keyword evidence="3 7" id="KW-0408">Iron</keyword>
<keyword evidence="9" id="KW-0489">Methyltransferase</keyword>
<protein>
    <submittedName>
        <fullName evidence="9">Acetyl-CoA decarbonylase/synthase complex subunit gamma</fullName>
        <ecNumber evidence="9">2.1.1.245</ecNumber>
    </submittedName>
</protein>
<evidence type="ECO:0000256" key="3">
    <source>
        <dbReference type="ARBA" id="ARBA00023004"/>
    </source>
</evidence>
<evidence type="ECO:0000256" key="7">
    <source>
        <dbReference type="PIRSR" id="PIRSR000376-2"/>
    </source>
</evidence>
<evidence type="ECO:0000256" key="4">
    <source>
        <dbReference type="ARBA" id="ARBA00023014"/>
    </source>
</evidence>
<dbReference type="InterPro" id="IPR007202">
    <property type="entry name" value="4Fe-4S_dom"/>
</dbReference>
<dbReference type="NCBIfam" id="NF003195">
    <property type="entry name" value="PRK04165.1"/>
    <property type="match status" value="1"/>
</dbReference>
<dbReference type="InterPro" id="IPR016218">
    <property type="entry name" value="AcylCoA_decarb/synth_gsu"/>
</dbReference>
<evidence type="ECO:0000256" key="1">
    <source>
        <dbReference type="ARBA" id="ARBA00022485"/>
    </source>
</evidence>
<dbReference type="EC" id="2.1.1.245" evidence="9"/>